<protein>
    <submittedName>
        <fullName evidence="1">Immunoreactive 84kD antigen PG93</fullName>
    </submittedName>
</protein>
<sequence>MYATASNRVIYEVENTSLTNLFQYSSAPLDISAVDNNLVLSTDRNVFVYGEGFNLLAQVNLTEEFNTRYTSATINANDIYIGTRDFGVLKTSISATDSFEEVRPDGPLLNTPFSLKAFANTLWVTFGEYSLFFNPYPLNSRGFSYFDGTSWLNIPTVTP</sequence>
<reference evidence="1 2" key="1">
    <citation type="journal article" date="2014" name="Genome Announc.">
        <title>Draft Genome Sequence of Marine Flavobacterium Jejuia pallidilutea Strain 11shimoA1 and Pigmentation Mutants.</title>
        <authorList>
            <person name="Takatani N."/>
            <person name="Nakanishi M."/>
            <person name="Meirelles P."/>
            <person name="Mino S."/>
            <person name="Suda W."/>
            <person name="Oshima K."/>
            <person name="Hattori M."/>
            <person name="Ohkuma M."/>
            <person name="Hosokawa M."/>
            <person name="Miyashita K."/>
            <person name="Thompson F.L."/>
            <person name="Niwa A."/>
            <person name="Sawabe T."/>
            <person name="Sawabe T."/>
        </authorList>
    </citation>
    <scope>NUCLEOTIDE SEQUENCE [LARGE SCALE GENOMIC DNA]</scope>
    <source>
        <strain evidence="2">JCM19302</strain>
    </source>
</reference>
<accession>A0A090VZW6</accession>
<dbReference type="RefSeq" id="WP_238567143.1">
    <property type="nucleotide sequence ID" value="NZ_BBNS01000004.1"/>
</dbReference>
<dbReference type="EMBL" id="BBNS01000004">
    <property type="protein sequence ID" value="GAL70216.1"/>
    <property type="molecule type" value="Genomic_DNA"/>
</dbReference>
<proteinExistence type="predicted"/>
<evidence type="ECO:0000313" key="1">
    <source>
        <dbReference type="EMBL" id="GAL70216.1"/>
    </source>
</evidence>
<dbReference type="AlphaFoldDB" id="A0A090VZW6"/>
<organism evidence="1 2">
    <name type="scientific">Jejuia pallidilutea</name>
    <dbReference type="NCBI Taxonomy" id="504487"/>
    <lineage>
        <taxon>Bacteria</taxon>
        <taxon>Pseudomonadati</taxon>
        <taxon>Bacteroidota</taxon>
        <taxon>Flavobacteriia</taxon>
        <taxon>Flavobacteriales</taxon>
        <taxon>Flavobacteriaceae</taxon>
        <taxon>Jejuia</taxon>
    </lineage>
</organism>
<evidence type="ECO:0000313" key="2">
    <source>
        <dbReference type="Proteomes" id="UP000029646"/>
    </source>
</evidence>
<dbReference type="Proteomes" id="UP000029646">
    <property type="component" value="Unassembled WGS sequence"/>
</dbReference>
<comment type="caution">
    <text evidence="1">The sequence shown here is derived from an EMBL/GenBank/DDBJ whole genome shotgun (WGS) entry which is preliminary data.</text>
</comment>
<gene>
    <name evidence="1" type="ORF">JCM19302_2791</name>
</gene>
<name>A0A090VZW6_9FLAO</name>